<dbReference type="Proteomes" id="UP000030655">
    <property type="component" value="Unassembled WGS sequence"/>
</dbReference>
<reference evidence="2" key="1">
    <citation type="submission" date="2013-02" db="EMBL/GenBank/DDBJ databases">
        <authorList>
            <consortium name="The Broad Institute Genome Sequencing Platform"/>
            <person name="Cuomo C."/>
            <person name="Becnel J."/>
            <person name="Sanscrainte N."/>
            <person name="Walker B."/>
            <person name="Young S.K."/>
            <person name="Zeng Q."/>
            <person name="Gargeya S."/>
            <person name="Fitzgerald M."/>
            <person name="Haas B."/>
            <person name="Abouelleil A."/>
            <person name="Alvarado L."/>
            <person name="Arachchi H.M."/>
            <person name="Berlin A.M."/>
            <person name="Chapman S.B."/>
            <person name="Dewar J."/>
            <person name="Goldberg J."/>
            <person name="Griggs A."/>
            <person name="Gujja S."/>
            <person name="Hansen M."/>
            <person name="Howarth C."/>
            <person name="Imamovic A."/>
            <person name="Larimer J."/>
            <person name="McCowan C."/>
            <person name="Murphy C."/>
            <person name="Neiman D."/>
            <person name="Pearson M."/>
            <person name="Priest M."/>
            <person name="Roberts A."/>
            <person name="Saif S."/>
            <person name="Shea T."/>
            <person name="Sisk P."/>
            <person name="Sykes S."/>
            <person name="Wortman J."/>
            <person name="Nusbaum C."/>
            <person name="Birren B."/>
        </authorList>
    </citation>
    <scope>NUCLEOTIDE SEQUENCE [LARGE SCALE GENOMIC DNA]</scope>
    <source>
        <strain evidence="2">PRA339</strain>
    </source>
</reference>
<dbReference type="VEuPathDB" id="MicrosporidiaDB:H312_00809"/>
<dbReference type="OrthoDB" id="10311740at2759"/>
<keyword evidence="2" id="KW-1185">Reference proteome</keyword>
<evidence type="ECO:0000313" key="2">
    <source>
        <dbReference type="Proteomes" id="UP000030655"/>
    </source>
</evidence>
<name>A0A059F445_9MICR</name>
<evidence type="ECO:0000313" key="1">
    <source>
        <dbReference type="EMBL" id="KCZ81769.1"/>
    </source>
</evidence>
<sequence>MIEGTWNGLKQVTPSRCRTVAKIDDCICSFIWRRKNEQNDIWLEFIKVLSLYFIFFSNLKFWDLNLQLL</sequence>
<organism evidence="1 2">
    <name type="scientific">Anncaliia algerae PRA339</name>
    <dbReference type="NCBI Taxonomy" id="1288291"/>
    <lineage>
        <taxon>Eukaryota</taxon>
        <taxon>Fungi</taxon>
        <taxon>Fungi incertae sedis</taxon>
        <taxon>Microsporidia</taxon>
        <taxon>Tubulinosematoidea</taxon>
        <taxon>Tubulinosematidae</taxon>
        <taxon>Anncaliia</taxon>
    </lineage>
</organism>
<protein>
    <submittedName>
        <fullName evidence="1">Uncharacterized protein</fullName>
    </submittedName>
</protein>
<dbReference type="AlphaFoldDB" id="A0A059F445"/>
<dbReference type="EMBL" id="KK365137">
    <property type="protein sequence ID" value="KCZ81769.1"/>
    <property type="molecule type" value="Genomic_DNA"/>
</dbReference>
<proteinExistence type="predicted"/>
<accession>A0A059F445</accession>
<gene>
    <name evidence="1" type="ORF">H312_00809</name>
</gene>
<dbReference type="HOGENOM" id="CLU_201324_0_0_1"/>
<reference evidence="1 2" key="2">
    <citation type="submission" date="2014-03" db="EMBL/GenBank/DDBJ databases">
        <title>The Genome Sequence of Anncaliia algerae insect isolate PRA339.</title>
        <authorList>
            <consortium name="The Broad Institute Genome Sequencing Platform"/>
            <consortium name="The Broad Institute Genome Sequencing Center for Infectious Disease"/>
            <person name="Cuomo C."/>
            <person name="Becnel J."/>
            <person name="Sanscrainte N."/>
            <person name="Walker B."/>
            <person name="Young S.K."/>
            <person name="Zeng Q."/>
            <person name="Gargeya S."/>
            <person name="Fitzgerald M."/>
            <person name="Haas B."/>
            <person name="Abouelleil A."/>
            <person name="Alvarado L."/>
            <person name="Arachchi H.M."/>
            <person name="Berlin A.M."/>
            <person name="Chapman S.B."/>
            <person name="Dewar J."/>
            <person name="Goldberg J."/>
            <person name="Griggs A."/>
            <person name="Gujja S."/>
            <person name="Hansen M."/>
            <person name="Howarth C."/>
            <person name="Imamovic A."/>
            <person name="Larimer J."/>
            <person name="McCowan C."/>
            <person name="Murphy C."/>
            <person name="Neiman D."/>
            <person name="Pearson M."/>
            <person name="Priest M."/>
            <person name="Roberts A."/>
            <person name="Saif S."/>
            <person name="Shea T."/>
            <person name="Sisk P."/>
            <person name="Sykes S."/>
            <person name="Wortman J."/>
            <person name="Nusbaum C."/>
            <person name="Birren B."/>
        </authorList>
    </citation>
    <scope>NUCLEOTIDE SEQUENCE [LARGE SCALE GENOMIC DNA]</scope>
    <source>
        <strain evidence="1 2">PRA339</strain>
    </source>
</reference>